<reference evidence="1" key="1">
    <citation type="submission" date="2014-09" db="EMBL/GenBank/DDBJ databases">
        <authorList>
            <person name="Magalhaes I.L.F."/>
            <person name="Oliveira U."/>
            <person name="Santos F.R."/>
            <person name="Vidigal T.H.D.A."/>
            <person name="Brescovit A.D."/>
            <person name="Santos A.J."/>
        </authorList>
    </citation>
    <scope>NUCLEOTIDE SEQUENCE</scope>
    <source>
        <tissue evidence="1">Shoot tissue taken approximately 20 cm above the soil surface</tissue>
    </source>
</reference>
<protein>
    <submittedName>
        <fullName evidence="1">Uncharacterized protein</fullName>
    </submittedName>
</protein>
<evidence type="ECO:0000313" key="1">
    <source>
        <dbReference type="EMBL" id="JAD27632.1"/>
    </source>
</evidence>
<reference evidence="1" key="2">
    <citation type="journal article" date="2015" name="Data Brief">
        <title>Shoot transcriptome of the giant reed, Arundo donax.</title>
        <authorList>
            <person name="Barrero R.A."/>
            <person name="Guerrero F.D."/>
            <person name="Moolhuijzen P."/>
            <person name="Goolsby J.A."/>
            <person name="Tidwell J."/>
            <person name="Bellgard S.E."/>
            <person name="Bellgard M.I."/>
        </authorList>
    </citation>
    <scope>NUCLEOTIDE SEQUENCE</scope>
    <source>
        <tissue evidence="1">Shoot tissue taken approximately 20 cm above the soil surface</tissue>
    </source>
</reference>
<dbReference type="EMBL" id="GBRH01270263">
    <property type="protein sequence ID" value="JAD27632.1"/>
    <property type="molecule type" value="Transcribed_RNA"/>
</dbReference>
<sequence>MSYWHHHITVS</sequence>
<accession>A0A0A8YYG7</accession>
<organism evidence="1">
    <name type="scientific">Arundo donax</name>
    <name type="common">Giant reed</name>
    <name type="synonym">Donax arundinaceus</name>
    <dbReference type="NCBI Taxonomy" id="35708"/>
    <lineage>
        <taxon>Eukaryota</taxon>
        <taxon>Viridiplantae</taxon>
        <taxon>Streptophyta</taxon>
        <taxon>Embryophyta</taxon>
        <taxon>Tracheophyta</taxon>
        <taxon>Spermatophyta</taxon>
        <taxon>Magnoliopsida</taxon>
        <taxon>Liliopsida</taxon>
        <taxon>Poales</taxon>
        <taxon>Poaceae</taxon>
        <taxon>PACMAD clade</taxon>
        <taxon>Arundinoideae</taxon>
        <taxon>Arundineae</taxon>
        <taxon>Arundo</taxon>
    </lineage>
</organism>
<proteinExistence type="predicted"/>
<name>A0A0A8YYG7_ARUDO</name>